<dbReference type="GO" id="GO:0005506">
    <property type="term" value="F:iron ion binding"/>
    <property type="evidence" value="ECO:0007669"/>
    <property type="project" value="InterPro"/>
</dbReference>
<organism evidence="3 4">
    <name type="scientific">Clohesyomyces aquaticus</name>
    <dbReference type="NCBI Taxonomy" id="1231657"/>
    <lineage>
        <taxon>Eukaryota</taxon>
        <taxon>Fungi</taxon>
        <taxon>Dikarya</taxon>
        <taxon>Ascomycota</taxon>
        <taxon>Pezizomycotina</taxon>
        <taxon>Dothideomycetes</taxon>
        <taxon>Pleosporomycetidae</taxon>
        <taxon>Pleosporales</taxon>
        <taxon>Lindgomycetaceae</taxon>
        <taxon>Clohesyomyces</taxon>
    </lineage>
</organism>
<dbReference type="CDD" id="cd11061">
    <property type="entry name" value="CYP67-like"/>
    <property type="match status" value="1"/>
</dbReference>
<dbReference type="Gene3D" id="1.10.630.10">
    <property type="entry name" value="Cytochrome P450"/>
    <property type="match status" value="1"/>
</dbReference>
<dbReference type="InterPro" id="IPR002401">
    <property type="entry name" value="Cyt_P450_E_grp-I"/>
</dbReference>
<gene>
    <name evidence="3" type="ORF">BCR34DRAFT_577750</name>
</gene>
<keyword evidence="1" id="KW-0408">Iron</keyword>
<dbReference type="InterPro" id="IPR036396">
    <property type="entry name" value="Cyt_P450_sf"/>
</dbReference>
<dbReference type="PRINTS" id="PR00463">
    <property type="entry name" value="EP450I"/>
</dbReference>
<comment type="caution">
    <text evidence="3">The sequence shown here is derived from an EMBL/GenBank/DDBJ whole genome shotgun (WGS) entry which is preliminary data.</text>
</comment>
<keyword evidence="2" id="KW-0472">Membrane</keyword>
<dbReference type="GO" id="GO:0016705">
    <property type="term" value="F:oxidoreductase activity, acting on paired donors, with incorporation or reduction of molecular oxygen"/>
    <property type="evidence" value="ECO:0007669"/>
    <property type="project" value="InterPro"/>
</dbReference>
<keyword evidence="1" id="KW-0479">Metal-binding</keyword>
<dbReference type="PRINTS" id="PR00385">
    <property type="entry name" value="P450"/>
</dbReference>
<dbReference type="OrthoDB" id="1470350at2759"/>
<feature type="binding site" description="axial binding residue" evidence="1">
    <location>
        <position position="513"/>
    </location>
    <ligand>
        <name>heme</name>
        <dbReference type="ChEBI" id="CHEBI:30413"/>
    </ligand>
    <ligandPart>
        <name>Fe</name>
        <dbReference type="ChEBI" id="CHEBI:18248"/>
    </ligandPart>
</feature>
<dbReference type="EMBL" id="MCFA01000228">
    <property type="protein sequence ID" value="ORX97749.1"/>
    <property type="molecule type" value="Genomic_DNA"/>
</dbReference>
<dbReference type="SUPFAM" id="SSF48264">
    <property type="entry name" value="Cytochrome P450"/>
    <property type="match status" value="1"/>
</dbReference>
<proteinExistence type="predicted"/>
<keyword evidence="1" id="KW-0349">Heme</keyword>
<dbReference type="Proteomes" id="UP000193144">
    <property type="component" value="Unassembled WGS sequence"/>
</dbReference>
<keyword evidence="2" id="KW-0812">Transmembrane</keyword>
<dbReference type="InterPro" id="IPR001128">
    <property type="entry name" value="Cyt_P450"/>
</dbReference>
<dbReference type="GO" id="GO:0020037">
    <property type="term" value="F:heme binding"/>
    <property type="evidence" value="ECO:0007669"/>
    <property type="project" value="InterPro"/>
</dbReference>
<evidence type="ECO:0000256" key="1">
    <source>
        <dbReference type="PIRSR" id="PIRSR602401-1"/>
    </source>
</evidence>
<dbReference type="InterPro" id="IPR050121">
    <property type="entry name" value="Cytochrome_P450_monoxygenase"/>
</dbReference>
<feature type="transmembrane region" description="Helical" evidence="2">
    <location>
        <begin position="52"/>
        <end position="74"/>
    </location>
</feature>
<dbReference type="PANTHER" id="PTHR24305">
    <property type="entry name" value="CYTOCHROME P450"/>
    <property type="match status" value="1"/>
</dbReference>
<sequence>MWRGTDLGESPFNAPLTYLPNIFSQSPNLSQEGLSPSLEEVHATPPSEKMALILPAFATLCLAYMVTNIIYNIFFHPLSKLPGPFLSKISSIPSFYHAYKGDRHIWLWQQFQIHGKKIRAAPNLVLFKSPNAYNAIYSFKSNVKRSSFYDAWGRNADDVNVLMTSDVQLHARKRRLLSLAFTDHSVKASSPFMAKHIDRWNQLLVGEQLAKTDGGWSEPRDIATWANYLVFDLLGDLCFGADFKTKEPGENSLKKVVDAFDTFVTFNYPISKSPLLDTLVWLKPRGLNSVIERLAPQEIKDHYALVESLVKERMAAEEKREVEKRPVEREDMLHFLCNAKDPETGKPAFDFKELMAEANLLILAGSDTTAITISTVLFYLCHDRRVYLKLVREIRSTFSNVEAIVHCPELLNCKYLRACIDETLRLAPAAPSELPREILPGGMEIDGDHYPQGVVVGTPNWSMGRNEEHYGDAYTFRPERWIVSDDLDTLNTEEEVLRLKRGLHTFLRGPGDCIGQKLAILELCMVIARTLWRFDVRVAPGTHLGEGRAELGWGQRDPKQFMLKDAYISMREGPMLQFRAREV</sequence>
<keyword evidence="4" id="KW-1185">Reference proteome</keyword>
<keyword evidence="3" id="KW-0560">Oxidoreductase</keyword>
<dbReference type="GO" id="GO:0004497">
    <property type="term" value="F:monooxygenase activity"/>
    <property type="evidence" value="ECO:0007669"/>
    <property type="project" value="UniProtKB-KW"/>
</dbReference>
<evidence type="ECO:0000313" key="4">
    <source>
        <dbReference type="Proteomes" id="UP000193144"/>
    </source>
</evidence>
<accession>A0A1Y1YIE2</accession>
<keyword evidence="3" id="KW-0503">Monooxygenase</keyword>
<evidence type="ECO:0000256" key="2">
    <source>
        <dbReference type="SAM" id="Phobius"/>
    </source>
</evidence>
<evidence type="ECO:0000313" key="3">
    <source>
        <dbReference type="EMBL" id="ORX97749.1"/>
    </source>
</evidence>
<dbReference type="Pfam" id="PF00067">
    <property type="entry name" value="p450"/>
    <property type="match status" value="1"/>
</dbReference>
<reference evidence="3 4" key="1">
    <citation type="submission" date="2016-07" db="EMBL/GenBank/DDBJ databases">
        <title>Pervasive Adenine N6-methylation of Active Genes in Fungi.</title>
        <authorList>
            <consortium name="DOE Joint Genome Institute"/>
            <person name="Mondo S.J."/>
            <person name="Dannebaum R.O."/>
            <person name="Kuo R.C."/>
            <person name="Labutti K."/>
            <person name="Haridas S."/>
            <person name="Kuo A."/>
            <person name="Salamov A."/>
            <person name="Ahrendt S.R."/>
            <person name="Lipzen A."/>
            <person name="Sullivan W."/>
            <person name="Andreopoulos W.B."/>
            <person name="Clum A."/>
            <person name="Lindquist E."/>
            <person name="Daum C."/>
            <person name="Ramamoorthy G.K."/>
            <person name="Gryganskyi A."/>
            <person name="Culley D."/>
            <person name="Magnuson J.K."/>
            <person name="James T.Y."/>
            <person name="O'Malley M.A."/>
            <person name="Stajich J.E."/>
            <person name="Spatafora J.W."/>
            <person name="Visel A."/>
            <person name="Grigoriev I.V."/>
        </authorList>
    </citation>
    <scope>NUCLEOTIDE SEQUENCE [LARGE SCALE GENOMIC DNA]</scope>
    <source>
        <strain evidence="3 4">CBS 115471</strain>
    </source>
</reference>
<name>A0A1Y1YIE2_9PLEO</name>
<dbReference type="STRING" id="1231657.A0A1Y1YIE2"/>
<dbReference type="AlphaFoldDB" id="A0A1Y1YIE2"/>
<comment type="cofactor">
    <cofactor evidence="1">
        <name>heme</name>
        <dbReference type="ChEBI" id="CHEBI:30413"/>
    </cofactor>
</comment>
<protein>
    <submittedName>
        <fullName evidence="3">Benzoate 4-monooxygenase cytochrome P450</fullName>
    </submittedName>
</protein>
<dbReference type="PANTHER" id="PTHR24305:SF226">
    <property type="entry name" value="CYTOCHROME P450 MONOOXYGENASE"/>
    <property type="match status" value="1"/>
</dbReference>
<keyword evidence="2" id="KW-1133">Transmembrane helix</keyword>